<evidence type="ECO:0000256" key="1">
    <source>
        <dbReference type="ARBA" id="ARBA00004196"/>
    </source>
</evidence>
<evidence type="ECO:0000256" key="6">
    <source>
        <dbReference type="SAM" id="SignalP"/>
    </source>
</evidence>
<comment type="subcellular location">
    <subcellularLocation>
        <location evidence="1">Cell envelope</location>
    </subcellularLocation>
</comment>
<dbReference type="RefSeq" id="WP_077814008.1">
    <property type="nucleotide sequence ID" value="NZ_CP014692.1"/>
</dbReference>
<dbReference type="GO" id="GO:0030001">
    <property type="term" value="P:metal ion transport"/>
    <property type="evidence" value="ECO:0007669"/>
    <property type="project" value="InterPro"/>
</dbReference>
<dbReference type="PANTHER" id="PTHR42953:SF1">
    <property type="entry name" value="METAL-BINDING PROTEIN HI_0362-RELATED"/>
    <property type="match status" value="1"/>
</dbReference>
<sequence>MRFPLPPAAVLAMCFGVLSSGVLPSSQAHAETTDVTRIVAAENVWGDIAAQIGGPGVVVDSILSSPDIDPHLFEPSPATARDVEAASLVILNGAGLDSWMDRMAHSKSTIRVASIAGWRDGENPHFWFDPVVVDHVARDIAHQLRLDSGSSSGLTSFESDLARLQTRITRLRQRIRGIRIAATEPLAGRLTDELGLVTGNSAFQLAVMNDVEPGPAVVAEFEDDLKNGRIRLLIYNRQTMTPSASRLLDVARGAGVPCMTLTETLPPGLHWQDWMTRILDEIESHLLKSDQH</sequence>
<evidence type="ECO:0000256" key="4">
    <source>
        <dbReference type="ARBA" id="ARBA00022729"/>
    </source>
</evidence>
<dbReference type="STRING" id="435.A0U92_15965"/>
<organism evidence="7 8">
    <name type="scientific">Acetobacter aceti</name>
    <dbReference type="NCBI Taxonomy" id="435"/>
    <lineage>
        <taxon>Bacteria</taxon>
        <taxon>Pseudomonadati</taxon>
        <taxon>Pseudomonadota</taxon>
        <taxon>Alphaproteobacteria</taxon>
        <taxon>Acetobacterales</taxon>
        <taxon>Acetobacteraceae</taxon>
        <taxon>Acetobacter</taxon>
        <taxon>Acetobacter subgen. Acetobacter</taxon>
    </lineage>
</organism>
<keyword evidence="5" id="KW-0175">Coiled coil</keyword>
<protein>
    <submittedName>
        <fullName evidence="7">Metal ABC transporter substrate-binding protein</fullName>
    </submittedName>
</protein>
<dbReference type="Gene3D" id="3.40.50.1980">
    <property type="entry name" value="Nitrogenase molybdenum iron protein domain"/>
    <property type="match status" value="1"/>
</dbReference>
<keyword evidence="2" id="KW-0813">Transport</keyword>
<feature type="chain" id="PRO_5010727366" evidence="6">
    <location>
        <begin position="31"/>
        <end position="292"/>
    </location>
</feature>
<dbReference type="OrthoDB" id="9793396at2"/>
<dbReference type="InterPro" id="IPR006127">
    <property type="entry name" value="ZnuA-like"/>
</dbReference>
<dbReference type="SUPFAM" id="SSF53807">
    <property type="entry name" value="Helical backbone' metal receptor"/>
    <property type="match status" value="1"/>
</dbReference>
<evidence type="ECO:0000256" key="5">
    <source>
        <dbReference type="SAM" id="Coils"/>
    </source>
</evidence>
<evidence type="ECO:0000313" key="8">
    <source>
        <dbReference type="Proteomes" id="UP000188937"/>
    </source>
</evidence>
<dbReference type="GO" id="GO:0030313">
    <property type="term" value="C:cell envelope"/>
    <property type="evidence" value="ECO:0007669"/>
    <property type="project" value="UniProtKB-SubCell"/>
</dbReference>
<keyword evidence="8" id="KW-1185">Reference proteome</keyword>
<dbReference type="PANTHER" id="PTHR42953">
    <property type="entry name" value="HIGH-AFFINITY ZINC UPTAKE SYSTEM PROTEIN ZNUA-RELATED"/>
    <property type="match status" value="1"/>
</dbReference>
<evidence type="ECO:0000313" key="7">
    <source>
        <dbReference type="EMBL" id="AQS86003.1"/>
    </source>
</evidence>
<dbReference type="KEGG" id="aace:A0U92_15965"/>
<dbReference type="InterPro" id="IPR050492">
    <property type="entry name" value="Bact_metal-bind_prot9"/>
</dbReference>
<evidence type="ECO:0000256" key="2">
    <source>
        <dbReference type="ARBA" id="ARBA00022448"/>
    </source>
</evidence>
<keyword evidence="3" id="KW-0479">Metal-binding</keyword>
<dbReference type="AlphaFoldDB" id="A0A1U9KJP4"/>
<proteinExistence type="predicted"/>
<dbReference type="GO" id="GO:0046872">
    <property type="term" value="F:metal ion binding"/>
    <property type="evidence" value="ECO:0007669"/>
    <property type="project" value="UniProtKB-KW"/>
</dbReference>
<dbReference type="EMBL" id="CP014692">
    <property type="protein sequence ID" value="AQS86003.1"/>
    <property type="molecule type" value="Genomic_DNA"/>
</dbReference>
<accession>A0A1U9KJP4</accession>
<name>A0A1U9KJP4_ACEAC</name>
<gene>
    <name evidence="7" type="ORF">A0U92_15965</name>
</gene>
<evidence type="ECO:0000256" key="3">
    <source>
        <dbReference type="ARBA" id="ARBA00022723"/>
    </source>
</evidence>
<feature type="signal peptide" evidence="6">
    <location>
        <begin position="1"/>
        <end position="30"/>
    </location>
</feature>
<dbReference type="Pfam" id="PF01297">
    <property type="entry name" value="ZnuA"/>
    <property type="match status" value="1"/>
</dbReference>
<dbReference type="Proteomes" id="UP000188937">
    <property type="component" value="Chromosome"/>
</dbReference>
<feature type="coiled-coil region" evidence="5">
    <location>
        <begin position="154"/>
        <end position="181"/>
    </location>
</feature>
<keyword evidence="4 6" id="KW-0732">Signal</keyword>
<reference evidence="7 8" key="1">
    <citation type="submission" date="2016-03" db="EMBL/GenBank/DDBJ databases">
        <title>Acetic acid bacteria sequencing.</title>
        <authorList>
            <person name="Brandt J."/>
            <person name="Jakob F."/>
            <person name="Vogel R.F."/>
        </authorList>
    </citation>
    <scope>NUCLEOTIDE SEQUENCE [LARGE SCALE GENOMIC DNA]</scope>
    <source>
        <strain evidence="7 8">TMW2.1153</strain>
    </source>
</reference>